<keyword evidence="8" id="KW-0539">Nucleus</keyword>
<evidence type="ECO:0000313" key="12">
    <source>
        <dbReference type="Proteomes" id="UP000663828"/>
    </source>
</evidence>
<feature type="domain" description="NR LBD" evidence="10">
    <location>
        <begin position="147"/>
        <end position="378"/>
    </location>
</feature>
<evidence type="ECO:0000256" key="5">
    <source>
        <dbReference type="ARBA" id="ARBA00023125"/>
    </source>
</evidence>
<keyword evidence="5" id="KW-0238">DNA-binding</keyword>
<evidence type="ECO:0008006" key="13">
    <source>
        <dbReference type="Google" id="ProtNLM"/>
    </source>
</evidence>
<dbReference type="GO" id="GO:0045944">
    <property type="term" value="P:positive regulation of transcription by RNA polymerase II"/>
    <property type="evidence" value="ECO:0007669"/>
    <property type="project" value="TreeGrafter"/>
</dbReference>
<dbReference type="Proteomes" id="UP000663828">
    <property type="component" value="Unassembled WGS sequence"/>
</dbReference>
<evidence type="ECO:0000256" key="6">
    <source>
        <dbReference type="ARBA" id="ARBA00023163"/>
    </source>
</evidence>
<keyword evidence="3" id="KW-0862">Zinc</keyword>
<dbReference type="PROSITE" id="PS51030">
    <property type="entry name" value="NUCLEAR_REC_DBD_2"/>
    <property type="match status" value="1"/>
</dbReference>
<keyword evidence="7" id="KW-0675">Receptor</keyword>
<keyword evidence="1" id="KW-0479">Metal-binding</keyword>
<dbReference type="InterPro" id="IPR050234">
    <property type="entry name" value="Nuclear_hormone_rcpt_NR1"/>
</dbReference>
<organism evidence="11 12">
    <name type="scientific">Adineta ricciae</name>
    <name type="common">Rotifer</name>
    <dbReference type="NCBI Taxonomy" id="249248"/>
    <lineage>
        <taxon>Eukaryota</taxon>
        <taxon>Metazoa</taxon>
        <taxon>Spiralia</taxon>
        <taxon>Gnathifera</taxon>
        <taxon>Rotifera</taxon>
        <taxon>Eurotatoria</taxon>
        <taxon>Bdelloidea</taxon>
        <taxon>Adinetida</taxon>
        <taxon>Adinetidae</taxon>
        <taxon>Adineta</taxon>
    </lineage>
</organism>
<dbReference type="PANTHER" id="PTHR24082:SF283">
    <property type="entry name" value="NUCLEAR HORMONE RECEPTOR HR96"/>
    <property type="match status" value="1"/>
</dbReference>
<dbReference type="PANTHER" id="PTHR24082">
    <property type="entry name" value="NUCLEAR HORMONE RECEPTOR"/>
    <property type="match status" value="1"/>
</dbReference>
<keyword evidence="12" id="KW-1185">Reference proteome</keyword>
<feature type="domain" description="Nuclear receptor" evidence="9">
    <location>
        <begin position="26"/>
        <end position="103"/>
    </location>
</feature>
<dbReference type="InterPro" id="IPR001628">
    <property type="entry name" value="Znf_hrmn_rcpt"/>
</dbReference>
<dbReference type="GO" id="GO:0008270">
    <property type="term" value="F:zinc ion binding"/>
    <property type="evidence" value="ECO:0007669"/>
    <property type="project" value="UniProtKB-KW"/>
</dbReference>
<accession>A0A815KQ54</accession>
<reference evidence="11" key="1">
    <citation type="submission" date="2021-02" db="EMBL/GenBank/DDBJ databases">
        <authorList>
            <person name="Nowell W R."/>
        </authorList>
    </citation>
    <scope>NUCLEOTIDE SEQUENCE</scope>
</reference>
<evidence type="ECO:0000313" key="11">
    <source>
        <dbReference type="EMBL" id="CAF1396622.1"/>
    </source>
</evidence>
<evidence type="ECO:0000259" key="9">
    <source>
        <dbReference type="PROSITE" id="PS51030"/>
    </source>
</evidence>
<dbReference type="InterPro" id="IPR000536">
    <property type="entry name" value="Nucl_hrmn_rcpt_lig-bd"/>
</dbReference>
<keyword evidence="2" id="KW-0863">Zinc-finger</keyword>
<dbReference type="SUPFAM" id="SSF48508">
    <property type="entry name" value="Nuclear receptor ligand-binding domain"/>
    <property type="match status" value="1"/>
</dbReference>
<proteinExistence type="predicted"/>
<evidence type="ECO:0000256" key="4">
    <source>
        <dbReference type="ARBA" id="ARBA00023015"/>
    </source>
</evidence>
<sequence>MAQSTTLPSLSNSKNKRGRKKRLRNEDKCLVCADQSIGINFGIHCCSPCKTFFRRNAVKLGSYDFVCMKEGDCPITSTTRQLCNCCRLAKCFRMGMNRNAIRTEDENRERTRLIVQNRQKRAEDKQIIRPVNLLQHSHQTFLYLSTTDQTLLTNILRAYDQNSDTIGYRTVIKMRDNDTISLQKLMNSVSGTYLAIVNYFRLIPEFNTLPIQVKAALLKSNLNQIIRLNSAIIIHAAGGREDPDRLALRHTFPADLYRELSRCAIDLFPFVYDPLFMKLILVVLIFSTSLSIRFTVGQSIIYPKNLIAIQDIYIELLWRYILYRSTSYRQSVRLLTTFITRLLHSQVISEKLTEHINKASPDQGNLLEPIMKAMWLDEQEK</sequence>
<dbReference type="InterPro" id="IPR035500">
    <property type="entry name" value="NHR-like_dom_sf"/>
</dbReference>
<keyword evidence="4" id="KW-0805">Transcription regulation</keyword>
<dbReference type="GO" id="GO:0030154">
    <property type="term" value="P:cell differentiation"/>
    <property type="evidence" value="ECO:0007669"/>
    <property type="project" value="TreeGrafter"/>
</dbReference>
<evidence type="ECO:0000256" key="3">
    <source>
        <dbReference type="ARBA" id="ARBA00022833"/>
    </source>
</evidence>
<dbReference type="SMART" id="SM00399">
    <property type="entry name" value="ZnF_C4"/>
    <property type="match status" value="1"/>
</dbReference>
<comment type="caution">
    <text evidence="11">The sequence shown here is derived from an EMBL/GenBank/DDBJ whole genome shotgun (WGS) entry which is preliminary data.</text>
</comment>
<evidence type="ECO:0000256" key="8">
    <source>
        <dbReference type="ARBA" id="ARBA00023242"/>
    </source>
</evidence>
<dbReference type="InterPro" id="IPR013088">
    <property type="entry name" value="Znf_NHR/GATA"/>
</dbReference>
<dbReference type="SUPFAM" id="SSF57716">
    <property type="entry name" value="Glucocorticoid receptor-like (DNA-binding domain)"/>
    <property type="match status" value="1"/>
</dbReference>
<evidence type="ECO:0000259" key="10">
    <source>
        <dbReference type="PROSITE" id="PS51843"/>
    </source>
</evidence>
<evidence type="ECO:0000256" key="1">
    <source>
        <dbReference type="ARBA" id="ARBA00022723"/>
    </source>
</evidence>
<dbReference type="GO" id="GO:0000978">
    <property type="term" value="F:RNA polymerase II cis-regulatory region sequence-specific DNA binding"/>
    <property type="evidence" value="ECO:0007669"/>
    <property type="project" value="TreeGrafter"/>
</dbReference>
<dbReference type="GO" id="GO:0004879">
    <property type="term" value="F:nuclear receptor activity"/>
    <property type="evidence" value="ECO:0007669"/>
    <property type="project" value="TreeGrafter"/>
</dbReference>
<protein>
    <recommendedName>
        <fullName evidence="13">Nuclear receptor domain-containing protein</fullName>
    </recommendedName>
</protein>
<dbReference type="EMBL" id="CAJNOR010003273">
    <property type="protein sequence ID" value="CAF1396622.1"/>
    <property type="molecule type" value="Genomic_DNA"/>
</dbReference>
<evidence type="ECO:0000256" key="2">
    <source>
        <dbReference type="ARBA" id="ARBA00022771"/>
    </source>
</evidence>
<dbReference type="PROSITE" id="PS00031">
    <property type="entry name" value="NUCLEAR_REC_DBD_1"/>
    <property type="match status" value="1"/>
</dbReference>
<dbReference type="PRINTS" id="PR00047">
    <property type="entry name" value="STROIDFINGER"/>
</dbReference>
<dbReference type="GO" id="GO:0000122">
    <property type="term" value="P:negative regulation of transcription by RNA polymerase II"/>
    <property type="evidence" value="ECO:0007669"/>
    <property type="project" value="TreeGrafter"/>
</dbReference>
<keyword evidence="6" id="KW-0804">Transcription</keyword>
<gene>
    <name evidence="11" type="ORF">XAT740_LOCUS33904</name>
</gene>
<name>A0A815KQ54_ADIRI</name>
<dbReference type="Pfam" id="PF00105">
    <property type="entry name" value="zf-C4"/>
    <property type="match status" value="1"/>
</dbReference>
<dbReference type="Gene3D" id="3.30.50.10">
    <property type="entry name" value="Erythroid Transcription Factor GATA-1, subunit A"/>
    <property type="match status" value="1"/>
</dbReference>
<dbReference type="PROSITE" id="PS51843">
    <property type="entry name" value="NR_LBD"/>
    <property type="match status" value="1"/>
</dbReference>
<dbReference type="AlphaFoldDB" id="A0A815KQ54"/>
<dbReference type="Gene3D" id="1.10.565.10">
    <property type="entry name" value="Retinoid X Receptor"/>
    <property type="match status" value="1"/>
</dbReference>
<evidence type="ECO:0000256" key="7">
    <source>
        <dbReference type="ARBA" id="ARBA00023170"/>
    </source>
</evidence>